<evidence type="ECO:0000259" key="10">
    <source>
        <dbReference type="PROSITE" id="PS50893"/>
    </source>
</evidence>
<evidence type="ECO:0000313" key="12">
    <source>
        <dbReference type="Proteomes" id="UP001061958"/>
    </source>
</evidence>
<feature type="transmembrane region" description="Helical" evidence="9">
    <location>
        <begin position="631"/>
        <end position="653"/>
    </location>
</feature>
<dbReference type="PANTHER" id="PTHR48041:SF139">
    <property type="entry name" value="PROTEIN SCARLET"/>
    <property type="match status" value="1"/>
</dbReference>
<comment type="subcellular location">
    <subcellularLocation>
        <location evidence="1">Membrane</location>
        <topology evidence="1">Multi-pass membrane protein</topology>
    </subcellularLocation>
</comment>
<dbReference type="GO" id="GO:0016887">
    <property type="term" value="F:ATP hydrolysis activity"/>
    <property type="evidence" value="ECO:0007669"/>
    <property type="project" value="InterPro"/>
</dbReference>
<evidence type="ECO:0000256" key="5">
    <source>
        <dbReference type="ARBA" id="ARBA00022741"/>
    </source>
</evidence>
<accession>A0A9C7PR31</accession>
<feature type="transmembrane region" description="Helical" evidence="9">
    <location>
        <begin position="408"/>
        <end position="426"/>
    </location>
</feature>
<dbReference type="SMART" id="SM00382">
    <property type="entry name" value="AAA"/>
    <property type="match status" value="1"/>
</dbReference>
<keyword evidence="6" id="KW-0067">ATP-binding</keyword>
<dbReference type="InterPro" id="IPR003439">
    <property type="entry name" value="ABC_transporter-like_ATP-bd"/>
</dbReference>
<dbReference type="InterPro" id="IPR027417">
    <property type="entry name" value="P-loop_NTPase"/>
</dbReference>
<dbReference type="AlphaFoldDB" id="A0A9C7PR31"/>
<dbReference type="EMBL" id="BQMJ01000005">
    <property type="protein sequence ID" value="GJQ08894.1"/>
    <property type="molecule type" value="Genomic_DNA"/>
</dbReference>
<name>A0A9C7PR31_9RHOD</name>
<dbReference type="CDD" id="cd03213">
    <property type="entry name" value="ABCG_EPDR"/>
    <property type="match status" value="1"/>
</dbReference>
<dbReference type="OrthoDB" id="66620at2759"/>
<evidence type="ECO:0000256" key="3">
    <source>
        <dbReference type="ARBA" id="ARBA00022448"/>
    </source>
</evidence>
<keyword evidence="5" id="KW-0547">Nucleotide-binding</keyword>
<feature type="transmembrane region" description="Helical" evidence="9">
    <location>
        <begin position="493"/>
        <end position="513"/>
    </location>
</feature>
<reference evidence="11" key="2">
    <citation type="submission" date="2022-01" db="EMBL/GenBank/DDBJ databases">
        <authorList>
            <person name="Hirooka S."/>
            <person name="Miyagishima S.Y."/>
        </authorList>
    </citation>
    <scope>NUCLEOTIDE SEQUENCE</scope>
    <source>
        <strain evidence="11">NBRC 102759</strain>
    </source>
</reference>
<dbReference type="GO" id="GO:0140359">
    <property type="term" value="F:ABC-type transporter activity"/>
    <property type="evidence" value="ECO:0007669"/>
    <property type="project" value="InterPro"/>
</dbReference>
<evidence type="ECO:0000256" key="4">
    <source>
        <dbReference type="ARBA" id="ARBA00022692"/>
    </source>
</evidence>
<evidence type="ECO:0000256" key="6">
    <source>
        <dbReference type="ARBA" id="ARBA00022840"/>
    </source>
</evidence>
<proteinExistence type="predicted"/>
<dbReference type="InterPro" id="IPR043926">
    <property type="entry name" value="ABCG_dom"/>
</dbReference>
<reference evidence="11" key="1">
    <citation type="journal article" date="2022" name="Proc. Natl. Acad. Sci. U.S.A.">
        <title>Life cycle and functional genomics of the unicellular red alga Galdieria for elucidating algal and plant evolution and industrial use.</title>
        <authorList>
            <person name="Hirooka S."/>
            <person name="Itabashi T."/>
            <person name="Ichinose T.M."/>
            <person name="Onuma R."/>
            <person name="Fujiwara T."/>
            <person name="Yamashita S."/>
            <person name="Jong L.W."/>
            <person name="Tomita R."/>
            <person name="Iwane A.H."/>
            <person name="Miyagishima S.Y."/>
        </authorList>
    </citation>
    <scope>NUCLEOTIDE SEQUENCE</scope>
    <source>
        <strain evidence="11">NBRC 102759</strain>
    </source>
</reference>
<keyword evidence="12" id="KW-1185">Reference proteome</keyword>
<keyword evidence="4 9" id="KW-0812">Transmembrane</keyword>
<gene>
    <name evidence="11" type="ORF">GpartN1_g685.t1</name>
</gene>
<dbReference type="PROSITE" id="PS00211">
    <property type="entry name" value="ABC_TRANSPORTER_1"/>
    <property type="match status" value="1"/>
</dbReference>
<dbReference type="Pfam" id="PF19055">
    <property type="entry name" value="ABC2_membrane_7"/>
    <property type="match status" value="1"/>
</dbReference>
<sequence>MTPMANFDPFSDQLVVEDGQIDYSFDPFAATDIEFRDKEKELSLMKLHRPRVSLKFEELSVVAVQRKGFLWKQQKQQKQILKNISGVVYSGQLLAIMGPSGSGKTTLLNLLAGRLSASSNLSGSGSITINGKKRDPGSFKKLSAYVMQDDHMFADLTVEEQISISAHLRLPNKVSKAEKKRRVEAVISELGLSGVKKSFIGSETKRGVSGGERKRVSIGTELVTDPSLLFLDEPTSGLDAFNAQNVVQTLVRLARNGRAVVMTVHQPRSNIFSLFDMLLLLSEGQIIYFGSAKDALPYFSQLGYECPEHFNPADYFLDLISIDLRSPQLERNSRGRVLYLHRAYNETLFSKGGNMITQNEVSPKIEEEPNQETDVTDIHKYAYPYWKEFFLLCNRASKLLVREQGVSVIRAAQTMIFAILLGLIWLNKGRNVSSTNYIDIEGILFFILINQSFISIFGTIFTFPLERSIVLRERASGTYRVSAYYLSKTLVEIPRSILFSLFFCVVLYWMVGLRDSARSFFLFLVVIFLTSLTAEGIALTVSAGAPTPQIASAIIPLFLVVSILFGGFFLSNSQIPNYFVWLKYMSFVKYSFGALMHIQFDDFQFQILVSDCVVCDGNQVLSTSGTTDFSLGGNIGLLVTIMMIFRVSAYLVLRIRGPKYDKNL</sequence>
<dbReference type="PROSITE" id="PS50893">
    <property type="entry name" value="ABC_TRANSPORTER_2"/>
    <property type="match status" value="1"/>
</dbReference>
<organism evidence="11 12">
    <name type="scientific">Galdieria partita</name>
    <dbReference type="NCBI Taxonomy" id="83374"/>
    <lineage>
        <taxon>Eukaryota</taxon>
        <taxon>Rhodophyta</taxon>
        <taxon>Bangiophyceae</taxon>
        <taxon>Galdieriales</taxon>
        <taxon>Galdieriaceae</taxon>
        <taxon>Galdieria</taxon>
    </lineage>
</organism>
<dbReference type="GO" id="GO:0005524">
    <property type="term" value="F:ATP binding"/>
    <property type="evidence" value="ECO:0007669"/>
    <property type="project" value="UniProtKB-KW"/>
</dbReference>
<dbReference type="Pfam" id="PF00005">
    <property type="entry name" value="ABC_tran"/>
    <property type="match status" value="1"/>
</dbReference>
<feature type="domain" description="ABC transporter" evidence="10">
    <location>
        <begin position="54"/>
        <end position="308"/>
    </location>
</feature>
<feature type="transmembrane region" description="Helical" evidence="9">
    <location>
        <begin position="550"/>
        <end position="570"/>
    </location>
</feature>
<evidence type="ECO:0000256" key="8">
    <source>
        <dbReference type="ARBA" id="ARBA00023136"/>
    </source>
</evidence>
<feature type="transmembrane region" description="Helical" evidence="9">
    <location>
        <begin position="582"/>
        <end position="600"/>
    </location>
</feature>
<dbReference type="SUPFAM" id="SSF52540">
    <property type="entry name" value="P-loop containing nucleoside triphosphate hydrolases"/>
    <property type="match status" value="1"/>
</dbReference>
<protein>
    <recommendedName>
        <fullName evidence="2">Probable ATP-dependent transporter ycf16</fullName>
    </recommendedName>
</protein>
<evidence type="ECO:0000313" key="11">
    <source>
        <dbReference type="EMBL" id="GJQ08894.1"/>
    </source>
</evidence>
<dbReference type="InterPro" id="IPR003593">
    <property type="entry name" value="AAA+_ATPase"/>
</dbReference>
<keyword evidence="7 9" id="KW-1133">Transmembrane helix</keyword>
<dbReference type="Pfam" id="PF01061">
    <property type="entry name" value="ABC2_membrane"/>
    <property type="match status" value="1"/>
</dbReference>
<dbReference type="PANTHER" id="PTHR48041">
    <property type="entry name" value="ABC TRANSPORTER G FAMILY MEMBER 28"/>
    <property type="match status" value="1"/>
</dbReference>
<evidence type="ECO:0000256" key="2">
    <source>
        <dbReference type="ARBA" id="ARBA00014334"/>
    </source>
</evidence>
<feature type="transmembrane region" description="Helical" evidence="9">
    <location>
        <begin position="520"/>
        <end position="544"/>
    </location>
</feature>
<keyword evidence="3" id="KW-0813">Transport</keyword>
<evidence type="ECO:0000256" key="9">
    <source>
        <dbReference type="SAM" id="Phobius"/>
    </source>
</evidence>
<feature type="transmembrane region" description="Helical" evidence="9">
    <location>
        <begin position="438"/>
        <end position="463"/>
    </location>
</feature>
<keyword evidence="8 9" id="KW-0472">Membrane</keyword>
<evidence type="ECO:0000256" key="1">
    <source>
        <dbReference type="ARBA" id="ARBA00004141"/>
    </source>
</evidence>
<evidence type="ECO:0000256" key="7">
    <source>
        <dbReference type="ARBA" id="ARBA00022989"/>
    </source>
</evidence>
<dbReference type="InterPro" id="IPR013525">
    <property type="entry name" value="ABC2_TM"/>
</dbReference>
<dbReference type="GO" id="GO:0005886">
    <property type="term" value="C:plasma membrane"/>
    <property type="evidence" value="ECO:0007669"/>
    <property type="project" value="TreeGrafter"/>
</dbReference>
<comment type="caution">
    <text evidence="11">The sequence shown here is derived from an EMBL/GenBank/DDBJ whole genome shotgun (WGS) entry which is preliminary data.</text>
</comment>
<dbReference type="InterPro" id="IPR050352">
    <property type="entry name" value="ABCG_transporters"/>
</dbReference>
<dbReference type="Gene3D" id="3.40.50.300">
    <property type="entry name" value="P-loop containing nucleotide triphosphate hydrolases"/>
    <property type="match status" value="1"/>
</dbReference>
<dbReference type="InterPro" id="IPR017871">
    <property type="entry name" value="ABC_transporter-like_CS"/>
</dbReference>
<dbReference type="Proteomes" id="UP001061958">
    <property type="component" value="Unassembled WGS sequence"/>
</dbReference>